<dbReference type="GO" id="GO:0005524">
    <property type="term" value="F:ATP binding"/>
    <property type="evidence" value="ECO:0007669"/>
    <property type="project" value="InterPro"/>
</dbReference>
<keyword evidence="4" id="KW-1185">Reference proteome</keyword>
<dbReference type="PROSITE" id="PS50011">
    <property type="entry name" value="PROTEIN_KINASE_DOM"/>
    <property type="match status" value="1"/>
</dbReference>
<dbReference type="GO" id="GO:0004672">
    <property type="term" value="F:protein kinase activity"/>
    <property type="evidence" value="ECO:0007669"/>
    <property type="project" value="InterPro"/>
</dbReference>
<dbReference type="Pfam" id="PF08123">
    <property type="entry name" value="DOT1"/>
    <property type="match status" value="1"/>
</dbReference>
<dbReference type="EMBL" id="CCKQ01002823">
    <property type="protein sequence ID" value="CDW73930.1"/>
    <property type="molecule type" value="Genomic_DNA"/>
</dbReference>
<dbReference type="Proteomes" id="UP000039865">
    <property type="component" value="Unassembled WGS sequence"/>
</dbReference>
<dbReference type="AlphaFoldDB" id="A0A077ZVI6"/>
<dbReference type="Gene3D" id="3.30.160.60">
    <property type="entry name" value="Classic Zinc Finger"/>
    <property type="match status" value="1"/>
</dbReference>
<dbReference type="InterPro" id="IPR013087">
    <property type="entry name" value="Znf_C2H2_type"/>
</dbReference>
<accession>A0A077ZVI6</accession>
<sequence>MVLGQDSDESKKSTQVFLNFSYLHIYKFKLKFLTAMDSNTCKICQKSYAFVQSLRKHMNANHWDVVAQKKLNIQKDNTVSCDYCTLKLKSKDSLRNHKRRSHVESCNDDEFTTHIKEFLKHHPDEEVKYDQFFVPGSKTNSPMKVNSKMQPPKVDKKFLSMNKQNYNELFNINSPVVQSKILDSQIQIEQNQTKPSVYDNSPSETSNISKSSDQLSSIRAISESNVTGTDDTYTDVAVLQEQDQLNNMDQNLINTQLGIDQFRRIMYTQITKESDLLWTINNKIIPNNDNDNPTHLTRSNSSIVKNPQLNNYKSQPAYGEATQGAVKKLISIFQDIGCSNNCIFADIGSGFGKLVFDFALTTPMECHGYEMVDARYDLSVQKLKQYRVEYTNNTLLSECLSRVEFYFKNSNELASLTTPSNKPYSHMYTYNYRFNDDDNDHLVKLIKNSPYLQVFAWNKSEHTTIKTFGLQEFQLHKDFKVKLAGAKESHKMYVYKRIELNIPEATIVKSTSTAKVPLVNEIQFQVEPIQDLQIPDLFTTEVSQETLFQNLLRDLQISSQQYSIESLDKHGLKLDTAIKILQSMKATREQNQATKRVINEQSQIAKIKSHLEIADVIKFQTVGAQKTWMILNLYNSQLSTYKWNSKGITLETFTSRVENLAKISQGWFEVKQTRVGKAINILSKAKGNEIADIVSKSVMESIQPATSQSKPSNQILVIDEQVITDKVVNTLEMEYQVNSRLADALKSMILDLDDAVFIESEDEQQQQQDDMSELSVFIQDDQFNRLSQQYRKKIQESYLRMNQQKKRVQKQMSKNKNAFSICTSVKNEYLKTISQNLMSSGRLKIKLLQESFQSVYIKPQKELSADIFGERFKCDFIPIEGALPKVSQYLLRISHLSCKRLVQLQQYDTIEQTNQMLAQFKNDSRILPFTQLDTKAEKIFTIYESSGMEFKEFLKVQHPVVADKAKLIVNLIESMSKVHKKKIYHGSLSDKAINIIGQSNLKIHSWGTPVTFDSKDPAFKLIQDFAAPEQFHSVVYDKQLADCFSVGVLCYYIIHNEFPYPVEEVNRWLKQAPKNKNLKVMPCKKPLCNETFELMRSLLKRDYTKRSPLAKALQHPQYVSLVEFINKNN</sequence>
<dbReference type="InterPro" id="IPR011009">
    <property type="entry name" value="Kinase-like_dom_sf"/>
</dbReference>
<feature type="region of interest" description="Disordered" evidence="1">
    <location>
        <begin position="191"/>
        <end position="212"/>
    </location>
</feature>
<dbReference type="InterPro" id="IPR000719">
    <property type="entry name" value="Prot_kinase_dom"/>
</dbReference>
<gene>
    <name evidence="3" type="primary">Contig17902.g19038</name>
    <name evidence="3" type="ORF">STYLEM_2920</name>
</gene>
<protein>
    <submittedName>
        <fullName evidence="3">Serine threonine-protein</fullName>
    </submittedName>
</protein>
<dbReference type="SUPFAM" id="SSF53335">
    <property type="entry name" value="S-adenosyl-L-methionine-dependent methyltransferases"/>
    <property type="match status" value="1"/>
</dbReference>
<evidence type="ECO:0000259" key="2">
    <source>
        <dbReference type="PROSITE" id="PS50011"/>
    </source>
</evidence>
<evidence type="ECO:0000313" key="4">
    <source>
        <dbReference type="Proteomes" id="UP000039865"/>
    </source>
</evidence>
<dbReference type="OrthoDB" id="443402at2759"/>
<evidence type="ECO:0000256" key="1">
    <source>
        <dbReference type="SAM" id="MobiDB-lite"/>
    </source>
</evidence>
<evidence type="ECO:0000313" key="3">
    <source>
        <dbReference type="EMBL" id="CDW73930.1"/>
    </source>
</evidence>
<organism evidence="3 4">
    <name type="scientific">Stylonychia lemnae</name>
    <name type="common">Ciliate</name>
    <dbReference type="NCBI Taxonomy" id="5949"/>
    <lineage>
        <taxon>Eukaryota</taxon>
        <taxon>Sar</taxon>
        <taxon>Alveolata</taxon>
        <taxon>Ciliophora</taxon>
        <taxon>Intramacronucleata</taxon>
        <taxon>Spirotrichea</taxon>
        <taxon>Stichotrichia</taxon>
        <taxon>Sporadotrichida</taxon>
        <taxon>Oxytrichidae</taxon>
        <taxon>Stylonychinae</taxon>
        <taxon>Stylonychia</taxon>
    </lineage>
</organism>
<dbReference type="GO" id="GO:0031151">
    <property type="term" value="F:histone H3K79 methyltransferase activity"/>
    <property type="evidence" value="ECO:0007669"/>
    <property type="project" value="InterPro"/>
</dbReference>
<dbReference type="InterPro" id="IPR025789">
    <property type="entry name" value="DOT1_dom"/>
</dbReference>
<dbReference type="SUPFAM" id="SSF56112">
    <property type="entry name" value="Protein kinase-like (PK-like)"/>
    <property type="match status" value="1"/>
</dbReference>
<dbReference type="SMART" id="SM00220">
    <property type="entry name" value="S_TKc"/>
    <property type="match status" value="1"/>
</dbReference>
<name>A0A077ZVI6_STYLE</name>
<reference evidence="3 4" key="1">
    <citation type="submission" date="2014-06" db="EMBL/GenBank/DDBJ databases">
        <authorList>
            <person name="Swart Estienne"/>
        </authorList>
    </citation>
    <scope>NUCLEOTIDE SEQUENCE [LARGE SCALE GENOMIC DNA]</scope>
    <source>
        <strain evidence="3 4">130c</strain>
    </source>
</reference>
<dbReference type="InParanoid" id="A0A077ZVI6"/>
<dbReference type="SMART" id="SM00355">
    <property type="entry name" value="ZnF_C2H2"/>
    <property type="match status" value="2"/>
</dbReference>
<dbReference type="Gene3D" id="3.40.50.150">
    <property type="entry name" value="Vaccinia Virus protein VP39"/>
    <property type="match status" value="1"/>
</dbReference>
<dbReference type="InterPro" id="IPR029063">
    <property type="entry name" value="SAM-dependent_MTases_sf"/>
</dbReference>
<feature type="domain" description="Protein kinase" evidence="2">
    <location>
        <begin position="857"/>
        <end position="1118"/>
    </location>
</feature>
<proteinExistence type="predicted"/>
<dbReference type="Gene3D" id="1.10.510.10">
    <property type="entry name" value="Transferase(Phosphotransferase) domain 1"/>
    <property type="match status" value="1"/>
</dbReference>
<dbReference type="PROSITE" id="PS00028">
    <property type="entry name" value="ZINC_FINGER_C2H2_1"/>
    <property type="match status" value="2"/>
</dbReference>